<dbReference type="Proteomes" id="UP000199370">
    <property type="component" value="Unassembled WGS sequence"/>
</dbReference>
<name>A0A1G9SD85_9EURY</name>
<dbReference type="OrthoDB" id="28610at2157"/>
<evidence type="ECO:0000259" key="1">
    <source>
        <dbReference type="Pfam" id="PF24266"/>
    </source>
</evidence>
<dbReference type="STRING" id="996166.SAMN05192554_101105"/>
<dbReference type="InterPro" id="IPR011991">
    <property type="entry name" value="ArsR-like_HTH"/>
</dbReference>
<dbReference type="AlphaFoldDB" id="A0A1G9SD85"/>
<keyword evidence="3" id="KW-1185">Reference proteome</keyword>
<dbReference type="CDD" id="cd00090">
    <property type="entry name" value="HTH_ARSR"/>
    <property type="match status" value="1"/>
</dbReference>
<feature type="domain" description="HVO-0163 N-terminal HTH" evidence="1">
    <location>
        <begin position="2"/>
        <end position="71"/>
    </location>
</feature>
<dbReference type="Pfam" id="PF12840">
    <property type="entry name" value="HTH_20"/>
    <property type="match status" value="1"/>
</dbReference>
<dbReference type="Gene3D" id="1.10.10.10">
    <property type="entry name" value="Winged helix-like DNA-binding domain superfamily/Winged helix DNA-binding domain"/>
    <property type="match status" value="2"/>
</dbReference>
<organism evidence="2 3">
    <name type="scientific">Haloarchaeobius iranensis</name>
    <dbReference type="NCBI Taxonomy" id="996166"/>
    <lineage>
        <taxon>Archaea</taxon>
        <taxon>Methanobacteriati</taxon>
        <taxon>Methanobacteriota</taxon>
        <taxon>Stenosarchaea group</taxon>
        <taxon>Halobacteria</taxon>
        <taxon>Halobacteriales</taxon>
        <taxon>Halorubellaceae</taxon>
        <taxon>Haloarchaeobius</taxon>
    </lineage>
</organism>
<dbReference type="RefSeq" id="WP_089731074.1">
    <property type="nucleotide sequence ID" value="NZ_FNIA01000001.1"/>
</dbReference>
<reference evidence="2 3" key="1">
    <citation type="submission" date="2016-10" db="EMBL/GenBank/DDBJ databases">
        <authorList>
            <person name="de Groot N.N."/>
        </authorList>
    </citation>
    <scope>NUCLEOTIDE SEQUENCE [LARGE SCALE GENOMIC DNA]</scope>
    <source>
        <strain evidence="3">EB21,IBRC-M 10013,KCTC 4048</strain>
    </source>
</reference>
<sequence>MTETRVLIATEIEGTPGIHFNELVRELPVAPGQVQYHVRDLVDTGRVVREELFGRTHYYPPGYDAFDRAAVALIRRETTSEVLVTLIEDGPLGPATVAEEVGIARSTLEHHVDNLVEAGLVEKRRDAHNRVTLVLAAPERTGELLSDVTPTMPARLVDRFTLLVDELLAE</sequence>
<dbReference type="InterPro" id="IPR036390">
    <property type="entry name" value="WH_DNA-bd_sf"/>
</dbReference>
<dbReference type="SUPFAM" id="SSF46785">
    <property type="entry name" value="Winged helix' DNA-binding domain"/>
    <property type="match status" value="2"/>
</dbReference>
<gene>
    <name evidence="2" type="ORF">SAMN05192554_101105</name>
</gene>
<protein>
    <submittedName>
        <fullName evidence="2">Sugar-specific transcriptional regulator TrmB</fullName>
    </submittedName>
</protein>
<evidence type="ECO:0000313" key="2">
    <source>
        <dbReference type="EMBL" id="SDM33351.1"/>
    </source>
</evidence>
<dbReference type="InterPro" id="IPR036388">
    <property type="entry name" value="WH-like_DNA-bd_sf"/>
</dbReference>
<dbReference type="PANTHER" id="PTHR36216:SF1">
    <property type="entry name" value="HTH ARSR-TYPE DOMAIN-CONTAINING PROTEIN"/>
    <property type="match status" value="1"/>
</dbReference>
<evidence type="ECO:0000313" key="3">
    <source>
        <dbReference type="Proteomes" id="UP000199370"/>
    </source>
</evidence>
<dbReference type="Pfam" id="PF24266">
    <property type="entry name" value="HTH_HVO_0163_N"/>
    <property type="match status" value="1"/>
</dbReference>
<accession>A0A1G9SD85</accession>
<dbReference type="InterPro" id="IPR056504">
    <property type="entry name" value="HTH_HVO_0163_N"/>
</dbReference>
<dbReference type="PANTHER" id="PTHR36216">
    <property type="entry name" value="TRANSCRIPTIONAL REGULATOR, TRMB"/>
    <property type="match status" value="1"/>
</dbReference>
<proteinExistence type="predicted"/>
<dbReference type="EMBL" id="FNIA01000001">
    <property type="protein sequence ID" value="SDM33351.1"/>
    <property type="molecule type" value="Genomic_DNA"/>
</dbReference>